<evidence type="ECO:0000256" key="3">
    <source>
        <dbReference type="HAMAP-Rule" id="MF_01077"/>
    </source>
</evidence>
<evidence type="ECO:0000313" key="7">
    <source>
        <dbReference type="Proteomes" id="UP001144204"/>
    </source>
</evidence>
<gene>
    <name evidence="3 6" type="primary">rimP</name>
    <name evidence="6" type="ORF">WR164_09250</name>
</gene>
<name>A0A9W6B188_9LACO</name>
<dbReference type="InterPro" id="IPR028989">
    <property type="entry name" value="RimP_N"/>
</dbReference>
<dbReference type="InterPro" id="IPR028998">
    <property type="entry name" value="RimP_C"/>
</dbReference>
<dbReference type="SUPFAM" id="SSF74942">
    <property type="entry name" value="YhbC-like, C-terminal domain"/>
    <property type="match status" value="1"/>
</dbReference>
<evidence type="ECO:0000259" key="4">
    <source>
        <dbReference type="Pfam" id="PF02576"/>
    </source>
</evidence>
<dbReference type="Gene3D" id="3.30.300.70">
    <property type="entry name" value="RimP-like superfamily, N-terminal"/>
    <property type="match status" value="1"/>
</dbReference>
<dbReference type="GO" id="GO:0005829">
    <property type="term" value="C:cytosol"/>
    <property type="evidence" value="ECO:0007669"/>
    <property type="project" value="TreeGrafter"/>
</dbReference>
<dbReference type="RefSeq" id="WP_286136409.1">
    <property type="nucleotide sequence ID" value="NZ_BRPL01000002.1"/>
</dbReference>
<dbReference type="InterPro" id="IPR035956">
    <property type="entry name" value="RimP_N_sf"/>
</dbReference>
<keyword evidence="7" id="KW-1185">Reference proteome</keyword>
<sequence length="157" mass="18181">MSKVVDTVTDVLNPILKQHHFNLFDVNFVKESQKWYLRVYIDKPGGITINDCALISDELGQKLDEMDPDPIPQAYYLDVSSPGAERPLRNIAELKQAINEYIHVSLYYNVKKQKVYEGTFKKMDHENIVLEYNHKGQFRNITIPIKAIAKARLAIKF</sequence>
<evidence type="ECO:0000256" key="2">
    <source>
        <dbReference type="ARBA" id="ARBA00022517"/>
    </source>
</evidence>
<comment type="function">
    <text evidence="3">Required for maturation of 30S ribosomal subunits.</text>
</comment>
<dbReference type="GO" id="GO:0006412">
    <property type="term" value="P:translation"/>
    <property type="evidence" value="ECO:0007669"/>
    <property type="project" value="TreeGrafter"/>
</dbReference>
<feature type="domain" description="Ribosome maturation factor RimP N-terminal" evidence="4">
    <location>
        <begin position="12"/>
        <end position="85"/>
    </location>
</feature>
<comment type="subcellular location">
    <subcellularLocation>
        <location evidence="3">Cytoplasm</location>
    </subcellularLocation>
</comment>
<dbReference type="InterPro" id="IPR003728">
    <property type="entry name" value="Ribosome_maturation_RimP"/>
</dbReference>
<dbReference type="FunFam" id="3.30.300.70:FF:000001">
    <property type="entry name" value="Ribosome maturation factor RimP"/>
    <property type="match status" value="1"/>
</dbReference>
<dbReference type="Gene3D" id="2.30.30.180">
    <property type="entry name" value="Ribosome maturation factor RimP, C-terminal domain"/>
    <property type="match status" value="1"/>
</dbReference>
<organism evidence="6 7">
    <name type="scientific">Philodulcilactobacillus myokoensis</name>
    <dbReference type="NCBI Taxonomy" id="2929573"/>
    <lineage>
        <taxon>Bacteria</taxon>
        <taxon>Bacillati</taxon>
        <taxon>Bacillota</taxon>
        <taxon>Bacilli</taxon>
        <taxon>Lactobacillales</taxon>
        <taxon>Lactobacillaceae</taxon>
        <taxon>Philodulcilactobacillus</taxon>
    </lineage>
</organism>
<reference evidence="6" key="1">
    <citation type="submission" date="2022-07" db="EMBL/GenBank/DDBJ databases">
        <authorList>
            <person name="Kouya T."/>
            <person name="Ishiyama Y."/>
        </authorList>
    </citation>
    <scope>NUCLEOTIDE SEQUENCE</scope>
    <source>
        <strain evidence="6">WR16-4</strain>
    </source>
</reference>
<comment type="similarity">
    <text evidence="3">Belongs to the RimP family.</text>
</comment>
<evidence type="ECO:0000259" key="5">
    <source>
        <dbReference type="Pfam" id="PF17384"/>
    </source>
</evidence>
<reference evidence="6" key="2">
    <citation type="journal article" date="2023" name="PLoS ONE">
        <title>Philodulcilactobacillus myokoensis gen. nov., sp. nov., a fructophilic, acidophilic, and agar-phobic lactic acid bacterium isolated from fermented vegetable extracts.</title>
        <authorList>
            <person name="Kouya T."/>
            <person name="Ishiyama Y."/>
            <person name="Ohashi S."/>
            <person name="Kumakubo R."/>
            <person name="Yamazaki T."/>
            <person name="Otaki T."/>
        </authorList>
    </citation>
    <scope>NUCLEOTIDE SEQUENCE</scope>
    <source>
        <strain evidence="6">WR16-4</strain>
    </source>
</reference>
<dbReference type="SUPFAM" id="SSF75420">
    <property type="entry name" value="YhbC-like, N-terminal domain"/>
    <property type="match status" value="1"/>
</dbReference>
<dbReference type="Pfam" id="PF17384">
    <property type="entry name" value="DUF150_C"/>
    <property type="match status" value="1"/>
</dbReference>
<dbReference type="GO" id="GO:0000028">
    <property type="term" value="P:ribosomal small subunit assembly"/>
    <property type="evidence" value="ECO:0007669"/>
    <property type="project" value="TreeGrafter"/>
</dbReference>
<dbReference type="AlphaFoldDB" id="A0A9W6B188"/>
<protein>
    <recommendedName>
        <fullName evidence="3">Ribosome maturation factor RimP</fullName>
    </recommendedName>
</protein>
<proteinExistence type="inferred from homology"/>
<evidence type="ECO:0000256" key="1">
    <source>
        <dbReference type="ARBA" id="ARBA00022490"/>
    </source>
</evidence>
<keyword evidence="1 3" id="KW-0963">Cytoplasm</keyword>
<dbReference type="Proteomes" id="UP001144204">
    <property type="component" value="Unassembled WGS sequence"/>
</dbReference>
<dbReference type="NCBIfam" id="NF000928">
    <property type="entry name" value="PRK00092.1-2"/>
    <property type="match status" value="1"/>
</dbReference>
<comment type="caution">
    <text evidence="6">The sequence shown here is derived from an EMBL/GenBank/DDBJ whole genome shotgun (WGS) entry which is preliminary data.</text>
</comment>
<dbReference type="PANTHER" id="PTHR33867:SF1">
    <property type="entry name" value="RIBOSOME MATURATION FACTOR RIMP"/>
    <property type="match status" value="1"/>
</dbReference>
<dbReference type="CDD" id="cd01734">
    <property type="entry name" value="YlxS_C"/>
    <property type="match status" value="1"/>
</dbReference>
<dbReference type="EMBL" id="BRPL01000002">
    <property type="protein sequence ID" value="GLB46946.1"/>
    <property type="molecule type" value="Genomic_DNA"/>
</dbReference>
<dbReference type="HAMAP" id="MF_01077">
    <property type="entry name" value="RimP"/>
    <property type="match status" value="1"/>
</dbReference>
<dbReference type="PANTHER" id="PTHR33867">
    <property type="entry name" value="RIBOSOME MATURATION FACTOR RIMP"/>
    <property type="match status" value="1"/>
</dbReference>
<keyword evidence="2 3" id="KW-0690">Ribosome biogenesis</keyword>
<evidence type="ECO:0000313" key="6">
    <source>
        <dbReference type="EMBL" id="GLB46946.1"/>
    </source>
</evidence>
<dbReference type="Pfam" id="PF02576">
    <property type="entry name" value="RimP_N"/>
    <property type="match status" value="1"/>
</dbReference>
<accession>A0A9W6B188</accession>
<feature type="domain" description="Ribosome maturation factor RimP C-terminal" evidence="5">
    <location>
        <begin position="88"/>
        <end position="157"/>
    </location>
</feature>
<dbReference type="InterPro" id="IPR036847">
    <property type="entry name" value="RimP_C_sf"/>
</dbReference>